<dbReference type="Pfam" id="PF00069">
    <property type="entry name" value="Pkinase"/>
    <property type="match status" value="1"/>
</dbReference>
<sequence>MTKRRGEREVHKVTEERPGWCSDPHLPLCAVHRKQKNAMYRGWDGKNSCQMYTSWTQIFVTKNKLADFGASKQVTKLVTTAKTMKGTPYWMAPEVIVGSGHDFSADIWSVGCTVIEMATGKIPWSQEIQEVSLLYYVGTTKSHPPIPEHLSPEAKDFLLKCLQKEPELRSAASNLLRTHLLQEDRKIFISLIMQHKRASIQCLNHLMIGKAQNKVLVNQGRGCEEDDEVTESKIKEFLDEKNQLFRKAEEVERRIRPRTRDWKGNEIQ</sequence>
<dbReference type="PROSITE" id="PS50011">
    <property type="entry name" value="PROTEIN_KINASE_DOM"/>
    <property type="match status" value="1"/>
</dbReference>
<accession>A0A8J5RC72</accession>
<evidence type="ECO:0000256" key="3">
    <source>
        <dbReference type="ARBA" id="ARBA00022777"/>
    </source>
</evidence>
<dbReference type="AlphaFoldDB" id="A0A8J5RC72"/>
<dbReference type="EMBL" id="JAAALK010000290">
    <property type="protein sequence ID" value="KAG8047248.1"/>
    <property type="molecule type" value="Genomic_DNA"/>
</dbReference>
<keyword evidence="2" id="KW-0547">Nucleotide-binding</keyword>
<dbReference type="GO" id="GO:0005737">
    <property type="term" value="C:cytoplasm"/>
    <property type="evidence" value="ECO:0007669"/>
    <property type="project" value="TreeGrafter"/>
</dbReference>
<dbReference type="InterPro" id="IPR050538">
    <property type="entry name" value="MAP_kinase_kinase_kinase"/>
</dbReference>
<dbReference type="OrthoDB" id="25592at2759"/>
<keyword evidence="4" id="KW-0067">ATP-binding</keyword>
<gene>
    <name evidence="6" type="ORF">GUJ93_ZPchr0008g11815</name>
</gene>
<feature type="domain" description="Protein kinase" evidence="5">
    <location>
        <begin position="1"/>
        <end position="182"/>
    </location>
</feature>
<dbReference type="PANTHER" id="PTHR48016">
    <property type="entry name" value="MAP KINASE KINASE KINASE SSK2-RELATED-RELATED"/>
    <property type="match status" value="1"/>
</dbReference>
<name>A0A8J5RC72_ZIZPA</name>
<proteinExistence type="predicted"/>
<dbReference type="GO" id="GO:0005524">
    <property type="term" value="F:ATP binding"/>
    <property type="evidence" value="ECO:0007669"/>
    <property type="project" value="UniProtKB-KW"/>
</dbReference>
<comment type="caution">
    <text evidence="6">The sequence shown here is derived from an EMBL/GenBank/DDBJ whole genome shotgun (WGS) entry which is preliminary data.</text>
</comment>
<evidence type="ECO:0000259" key="5">
    <source>
        <dbReference type="PROSITE" id="PS50011"/>
    </source>
</evidence>
<protein>
    <recommendedName>
        <fullName evidence="5">Protein kinase domain-containing protein</fullName>
    </recommendedName>
</protein>
<keyword evidence="3" id="KW-0418">Kinase</keyword>
<organism evidence="6 7">
    <name type="scientific">Zizania palustris</name>
    <name type="common">Northern wild rice</name>
    <dbReference type="NCBI Taxonomy" id="103762"/>
    <lineage>
        <taxon>Eukaryota</taxon>
        <taxon>Viridiplantae</taxon>
        <taxon>Streptophyta</taxon>
        <taxon>Embryophyta</taxon>
        <taxon>Tracheophyta</taxon>
        <taxon>Spermatophyta</taxon>
        <taxon>Magnoliopsida</taxon>
        <taxon>Liliopsida</taxon>
        <taxon>Poales</taxon>
        <taxon>Poaceae</taxon>
        <taxon>BOP clade</taxon>
        <taxon>Oryzoideae</taxon>
        <taxon>Oryzeae</taxon>
        <taxon>Zizaniinae</taxon>
        <taxon>Zizania</taxon>
    </lineage>
</organism>
<reference evidence="6" key="1">
    <citation type="journal article" date="2021" name="bioRxiv">
        <title>Whole Genome Assembly and Annotation of Northern Wild Rice, Zizania palustris L., Supports a Whole Genome Duplication in the Zizania Genus.</title>
        <authorList>
            <person name="Haas M."/>
            <person name="Kono T."/>
            <person name="Macchietto M."/>
            <person name="Millas R."/>
            <person name="McGilp L."/>
            <person name="Shao M."/>
            <person name="Duquette J."/>
            <person name="Hirsch C.N."/>
            <person name="Kimball J."/>
        </authorList>
    </citation>
    <scope>NUCLEOTIDE SEQUENCE</scope>
    <source>
        <tissue evidence="6">Fresh leaf tissue</tissue>
    </source>
</reference>
<keyword evidence="1" id="KW-0808">Transferase</keyword>
<dbReference type="PANTHER" id="PTHR48016:SF56">
    <property type="entry name" value="MAPKK KINASE"/>
    <property type="match status" value="1"/>
</dbReference>
<dbReference type="Proteomes" id="UP000729402">
    <property type="component" value="Unassembled WGS sequence"/>
</dbReference>
<reference evidence="6" key="2">
    <citation type="submission" date="2021-02" db="EMBL/GenBank/DDBJ databases">
        <authorList>
            <person name="Kimball J.A."/>
            <person name="Haas M.W."/>
            <person name="Macchietto M."/>
            <person name="Kono T."/>
            <person name="Duquette J."/>
            <person name="Shao M."/>
        </authorList>
    </citation>
    <scope>NUCLEOTIDE SEQUENCE</scope>
    <source>
        <tissue evidence="6">Fresh leaf tissue</tissue>
    </source>
</reference>
<evidence type="ECO:0000256" key="2">
    <source>
        <dbReference type="ARBA" id="ARBA00022741"/>
    </source>
</evidence>
<evidence type="ECO:0000256" key="4">
    <source>
        <dbReference type="ARBA" id="ARBA00022840"/>
    </source>
</evidence>
<dbReference type="GO" id="GO:0004709">
    <property type="term" value="F:MAP kinase kinase kinase activity"/>
    <property type="evidence" value="ECO:0007669"/>
    <property type="project" value="TreeGrafter"/>
</dbReference>
<dbReference type="InterPro" id="IPR000719">
    <property type="entry name" value="Prot_kinase_dom"/>
</dbReference>
<dbReference type="SMART" id="SM00220">
    <property type="entry name" value="S_TKc"/>
    <property type="match status" value="1"/>
</dbReference>
<evidence type="ECO:0000313" key="7">
    <source>
        <dbReference type="Proteomes" id="UP000729402"/>
    </source>
</evidence>
<keyword evidence="7" id="KW-1185">Reference proteome</keyword>
<evidence type="ECO:0000256" key="1">
    <source>
        <dbReference type="ARBA" id="ARBA00022679"/>
    </source>
</evidence>
<evidence type="ECO:0000313" key="6">
    <source>
        <dbReference type="EMBL" id="KAG8047248.1"/>
    </source>
</evidence>